<comment type="caution">
    <text evidence="2">The sequence shown here is derived from an EMBL/GenBank/DDBJ whole genome shotgun (WGS) entry which is preliminary data.</text>
</comment>
<dbReference type="RefSeq" id="WP_243990183.1">
    <property type="nucleotide sequence ID" value="NZ_JALHLE010000002.1"/>
</dbReference>
<evidence type="ECO:0000313" key="2">
    <source>
        <dbReference type="EMBL" id="MCJ2177319.1"/>
    </source>
</evidence>
<dbReference type="EMBL" id="JALHLE010000002">
    <property type="protein sequence ID" value="MCJ2177319.1"/>
    <property type="molecule type" value="Genomic_DNA"/>
</dbReference>
<dbReference type="Proteomes" id="UP001162880">
    <property type="component" value="Unassembled WGS sequence"/>
</dbReference>
<reference evidence="2" key="1">
    <citation type="submission" date="2022-03" db="EMBL/GenBank/DDBJ databases">
        <title>Identification of a novel bacterium isolated from mangrove sediments.</title>
        <authorList>
            <person name="Pan X."/>
        </authorList>
    </citation>
    <scope>NUCLEOTIDE SEQUENCE</scope>
    <source>
        <strain evidence="2">B2580</strain>
    </source>
</reference>
<proteinExistence type="predicted"/>
<gene>
    <name evidence="2" type="ORF">MTR64_01965</name>
</gene>
<evidence type="ECO:0008006" key="4">
    <source>
        <dbReference type="Google" id="ProtNLM"/>
    </source>
</evidence>
<feature type="compositionally biased region" description="Acidic residues" evidence="1">
    <location>
        <begin position="25"/>
        <end position="36"/>
    </location>
</feature>
<sequence>MRHDEPDDPEAVKRAAHLPPRGFPDDDEEETADDSAESAGFGSLLNIGAPKSGKAPVVAIEAAEIAAAARDVQLHASGDLYGSGEPLRETNVVDFASTSAGEQDLSPAEAERRLSASVVNAPEQTPDDVKARCRRVLPEASFGMAEADMSMNSGEASQVPETVGGAGESSDAEANIPADEASGPDDYHRYALDPEQGAAGAAASIALLHATEPPAHGHRLRAQIGASLQPEDEPESWIMGLLRRIFGWIWQ</sequence>
<protein>
    <recommendedName>
        <fullName evidence="4">DUF3306 domain-containing protein</fullName>
    </recommendedName>
</protein>
<accession>A0ABT0AWX8</accession>
<feature type="compositionally biased region" description="Basic and acidic residues" evidence="1">
    <location>
        <begin position="1"/>
        <end position="13"/>
    </location>
</feature>
<name>A0ABT0AWX8_9SPHN</name>
<keyword evidence="3" id="KW-1185">Reference proteome</keyword>
<feature type="region of interest" description="Disordered" evidence="1">
    <location>
        <begin position="150"/>
        <end position="191"/>
    </location>
</feature>
<organism evidence="2 3">
    <name type="scientific">Novosphingobium album</name>
    <name type="common">ex Hu et al. 2023</name>
    <dbReference type="NCBI Taxonomy" id="2930093"/>
    <lineage>
        <taxon>Bacteria</taxon>
        <taxon>Pseudomonadati</taxon>
        <taxon>Pseudomonadota</taxon>
        <taxon>Alphaproteobacteria</taxon>
        <taxon>Sphingomonadales</taxon>
        <taxon>Sphingomonadaceae</taxon>
        <taxon>Novosphingobium</taxon>
    </lineage>
</organism>
<feature type="region of interest" description="Disordered" evidence="1">
    <location>
        <begin position="1"/>
        <end position="53"/>
    </location>
</feature>
<evidence type="ECO:0000256" key="1">
    <source>
        <dbReference type="SAM" id="MobiDB-lite"/>
    </source>
</evidence>
<evidence type="ECO:0000313" key="3">
    <source>
        <dbReference type="Proteomes" id="UP001162880"/>
    </source>
</evidence>
<feature type="compositionally biased region" description="Polar residues" evidence="1">
    <location>
        <begin position="150"/>
        <end position="160"/>
    </location>
</feature>